<dbReference type="SMART" id="SM00382">
    <property type="entry name" value="AAA"/>
    <property type="match status" value="1"/>
</dbReference>
<comment type="similarity">
    <text evidence="2">Belongs to the ABC transporter superfamily. ABCA family. CPR flippase (TC 3.A.1.211) subfamily.</text>
</comment>
<dbReference type="GO" id="GO:0016887">
    <property type="term" value="F:ATP hydrolysis activity"/>
    <property type="evidence" value="ECO:0007669"/>
    <property type="project" value="InterPro"/>
</dbReference>
<gene>
    <name evidence="10" type="ORF">BRARA_F01726</name>
</gene>
<evidence type="ECO:0000256" key="2">
    <source>
        <dbReference type="ARBA" id="ARBA00008526"/>
    </source>
</evidence>
<dbReference type="GO" id="GO:0005524">
    <property type="term" value="F:ATP binding"/>
    <property type="evidence" value="ECO:0007669"/>
    <property type="project" value="UniProtKB-KW"/>
</dbReference>
<accession>A0A397YY87</accession>
<dbReference type="AlphaFoldDB" id="A0A397YY87"/>
<evidence type="ECO:0000256" key="4">
    <source>
        <dbReference type="ARBA" id="ARBA00022741"/>
    </source>
</evidence>
<protein>
    <recommendedName>
        <fullName evidence="9">ABC transporter domain-containing protein</fullName>
    </recommendedName>
</protein>
<dbReference type="SUPFAM" id="SSF52540">
    <property type="entry name" value="P-loop containing nucleoside triphosphate hydrolases"/>
    <property type="match status" value="1"/>
</dbReference>
<dbReference type="InterPro" id="IPR027417">
    <property type="entry name" value="P-loop_NTPase"/>
</dbReference>
<keyword evidence="5" id="KW-0067">ATP-binding</keyword>
<feature type="transmembrane region" description="Helical" evidence="8">
    <location>
        <begin position="148"/>
        <end position="176"/>
    </location>
</feature>
<dbReference type="Pfam" id="PF24526">
    <property type="entry name" value="ABCA12_C"/>
    <property type="match status" value="1"/>
</dbReference>
<dbReference type="Proteomes" id="UP000264353">
    <property type="component" value="Chromosome A6"/>
</dbReference>
<evidence type="ECO:0000256" key="6">
    <source>
        <dbReference type="ARBA" id="ARBA00022989"/>
    </source>
</evidence>
<dbReference type="CDD" id="cd03263">
    <property type="entry name" value="ABC_subfamily_A"/>
    <property type="match status" value="1"/>
</dbReference>
<evidence type="ECO:0000259" key="9">
    <source>
        <dbReference type="PROSITE" id="PS50893"/>
    </source>
</evidence>
<dbReference type="InterPro" id="IPR003439">
    <property type="entry name" value="ABC_transporter-like_ATP-bd"/>
</dbReference>
<dbReference type="GO" id="GO:0140359">
    <property type="term" value="F:ABC-type transporter activity"/>
    <property type="evidence" value="ECO:0007669"/>
    <property type="project" value="InterPro"/>
</dbReference>
<dbReference type="Pfam" id="PF00005">
    <property type="entry name" value="ABC_tran"/>
    <property type="match status" value="1"/>
</dbReference>
<dbReference type="PROSITE" id="PS00211">
    <property type="entry name" value="ABC_TRANSPORTER_1"/>
    <property type="match status" value="1"/>
</dbReference>
<feature type="domain" description="ABC transporter" evidence="9">
    <location>
        <begin position="349"/>
        <end position="586"/>
    </location>
</feature>
<keyword evidence="7 8" id="KW-0472">Membrane</keyword>
<feature type="transmembrane region" description="Helical" evidence="8">
    <location>
        <begin position="188"/>
        <end position="209"/>
    </location>
</feature>
<dbReference type="InterPro" id="IPR017871">
    <property type="entry name" value="ABC_transporter-like_CS"/>
</dbReference>
<dbReference type="PROSITE" id="PS50893">
    <property type="entry name" value="ABC_TRANSPORTER_2"/>
    <property type="match status" value="1"/>
</dbReference>
<proteinExistence type="inferred from homology"/>
<dbReference type="FunFam" id="3.40.50.300:FF:000633">
    <property type="entry name" value="ABC transporter A family member 7"/>
    <property type="match status" value="1"/>
</dbReference>
<evidence type="ECO:0000256" key="5">
    <source>
        <dbReference type="ARBA" id="ARBA00022840"/>
    </source>
</evidence>
<feature type="transmembrane region" description="Helical" evidence="8">
    <location>
        <begin position="266"/>
        <end position="284"/>
    </location>
</feature>
<evidence type="ECO:0000256" key="3">
    <source>
        <dbReference type="ARBA" id="ARBA00022692"/>
    </source>
</evidence>
<dbReference type="Pfam" id="PF12698">
    <property type="entry name" value="ABC2_membrane_3"/>
    <property type="match status" value="1"/>
</dbReference>
<reference evidence="10 11" key="1">
    <citation type="submission" date="2018-06" db="EMBL/GenBank/DDBJ databases">
        <title>WGS assembly of Brassica rapa FPsc.</title>
        <authorList>
            <person name="Bowman J."/>
            <person name="Kohchi T."/>
            <person name="Yamato K."/>
            <person name="Jenkins J."/>
            <person name="Shu S."/>
            <person name="Ishizaki K."/>
            <person name="Yamaoka S."/>
            <person name="Nishihama R."/>
            <person name="Nakamura Y."/>
            <person name="Berger F."/>
            <person name="Adam C."/>
            <person name="Aki S."/>
            <person name="Althoff F."/>
            <person name="Araki T."/>
            <person name="Arteaga-Vazquez M."/>
            <person name="Balasubrmanian S."/>
            <person name="Bauer D."/>
            <person name="Boehm C."/>
            <person name="Briginshaw L."/>
            <person name="Caballero-Perez J."/>
            <person name="Catarino B."/>
            <person name="Chen F."/>
            <person name="Chiyoda S."/>
            <person name="Chovatia M."/>
            <person name="Davies K."/>
            <person name="Delmans M."/>
            <person name="Demura T."/>
            <person name="Dierschke T."/>
            <person name="Dolan L."/>
            <person name="Dorantes-Acosta A."/>
            <person name="Eklund D."/>
            <person name="Florent S."/>
            <person name="Flores-Sandoval E."/>
            <person name="Fujiyama A."/>
            <person name="Fukuzawa H."/>
            <person name="Galik B."/>
            <person name="Grimanelli D."/>
            <person name="Grimwood J."/>
            <person name="Grossniklaus U."/>
            <person name="Hamada T."/>
            <person name="Haseloff J."/>
            <person name="Hetherington A."/>
            <person name="Higo A."/>
            <person name="Hirakawa Y."/>
            <person name="Hundley H."/>
            <person name="Ikeda Y."/>
            <person name="Inoue K."/>
            <person name="Inoue S."/>
            <person name="Ishida S."/>
            <person name="Jia Q."/>
            <person name="Kakita M."/>
            <person name="Kanazawa T."/>
            <person name="Kawai Y."/>
            <person name="Kawashima T."/>
            <person name="Kennedy M."/>
            <person name="Kinose K."/>
            <person name="Kinoshita T."/>
            <person name="Kohara Y."/>
            <person name="Koide E."/>
            <person name="Komatsu K."/>
            <person name="Kopischke S."/>
            <person name="Kubo M."/>
            <person name="Kyozuka J."/>
            <person name="Lagercrantz U."/>
            <person name="Lin S."/>
            <person name="Lindquist E."/>
            <person name="Lipzen A."/>
            <person name="Lu C."/>
            <person name="Luna E."/>
            <person name="Martienssen R."/>
            <person name="Minamino N."/>
            <person name="Mizutani M."/>
            <person name="Mizutani M."/>
            <person name="Mochizuki N."/>
            <person name="Monte I."/>
            <person name="Mosher R."/>
            <person name="Nagasaki H."/>
            <person name="Nakagami H."/>
            <person name="Naramoto S."/>
            <person name="Nishitani K."/>
            <person name="Ohtani M."/>
            <person name="Okamoto T."/>
            <person name="Okumura M."/>
            <person name="Phillips J."/>
            <person name="Pollak B."/>
            <person name="Reinders A."/>
            <person name="Roevekamp M."/>
            <person name="Sano R."/>
            <person name="Sawa S."/>
            <person name="Schmid M."/>
            <person name="Shirakawa M."/>
            <person name="Solano R."/>
            <person name="Spunde A."/>
            <person name="Suetsugu N."/>
            <person name="Sugano S."/>
            <person name="Sugiyama A."/>
            <person name="Sun R."/>
            <person name="Suzuki Y."/>
            <person name="Takenaka M."/>
            <person name="Takezawa D."/>
            <person name="Tomogane H."/>
            <person name="Tsuzuki M."/>
            <person name="Ueda T."/>
            <person name="Umeda M."/>
            <person name="Ward J."/>
            <person name="Watanabe Y."/>
            <person name="Yazaki K."/>
            <person name="Yokoyama R."/>
            <person name="Yoshitake Y."/>
            <person name="Yotsui I."/>
            <person name="Zachgo S."/>
            <person name="Schmutz J."/>
        </authorList>
    </citation>
    <scope>NUCLEOTIDE SEQUENCE [LARGE SCALE GENOMIC DNA]</scope>
    <source>
        <strain evidence="11">cv. B-3</strain>
    </source>
</reference>
<dbReference type="PANTHER" id="PTHR19229:SF245">
    <property type="entry name" value="ABC TRANSPORTER DOMAIN-CONTAINING PROTEIN"/>
    <property type="match status" value="1"/>
</dbReference>
<sequence length="671" mass="76318">MEVNNEIFEGYQKENHEESINEIVAAYDLLDTNRNNFNVTIWYNSTYKFNIKDRRVKLVQVPRSVNLVSNAYLHFLQGPGTKMLFEYVKEVPKLESRLRLDIASLIGPLFFTWVILLLFPVILTSLVYEKQQRLRIIMKMHGLGDGPYWMISYVYYLIISTLYIISLMIFGSAIGLKFFLFNDYSFQFIFYFLYINLQISTAFLVSSAFSKVETASGRWIFFMELYPGFSLYRGLYEFSIYAYQKNVTGRDGMKLKDFTNSAMDEVFYIIIVEWFVALIATYYIDQGSLSMEDSFSFLRKKFKQSLYPQKPRTSMQSSSVTVEMEKLDVTQERDKVEKLMLEPSTSHAIVCDNLKKVYPRRDGNPPKMAVRGLSLVVASKECFGMLGPNGAGKTSFINTMTGLVKPTSGAAFVQGLDICKDMDKVYTSMGVCPQHDLLWETLTGREHLLFYGRLKNLKGSELNQVVEDSLKNVNLFNGGVADKPAGKYSGGMKRRLSVAISLIGSPKVVYMDEPSTGLDPASRMNLWTAIKRAKRHTAIILTTHSMEEAEFLCDRLGIFVDGRLQCIGNPKELKARYGGSYVFTMTTSSEHEQDVEMLVQDLSPNAKKIYHIAGTQKFEIPKGEVGISKVFEAVEKAKSSFTVFAWGLEDTTLEDVFIKVARGAHDFNVLS</sequence>
<dbReference type="Gene3D" id="3.40.50.300">
    <property type="entry name" value="P-loop containing nucleotide triphosphate hydrolases"/>
    <property type="match status" value="1"/>
</dbReference>
<keyword evidence="4" id="KW-0547">Nucleotide-binding</keyword>
<dbReference type="InterPro" id="IPR003593">
    <property type="entry name" value="AAA+_ATPase"/>
</dbReference>
<evidence type="ECO:0000313" key="11">
    <source>
        <dbReference type="Proteomes" id="UP000264353"/>
    </source>
</evidence>
<dbReference type="PANTHER" id="PTHR19229">
    <property type="entry name" value="ATP-BINDING CASSETTE TRANSPORTER SUBFAMILY A ABCA"/>
    <property type="match status" value="1"/>
</dbReference>
<feature type="transmembrane region" description="Helical" evidence="8">
    <location>
        <begin position="102"/>
        <end position="128"/>
    </location>
</feature>
<dbReference type="InterPro" id="IPR026082">
    <property type="entry name" value="ABCA"/>
</dbReference>
<organism evidence="10 11">
    <name type="scientific">Brassica campestris</name>
    <name type="common">Field mustard</name>
    <dbReference type="NCBI Taxonomy" id="3711"/>
    <lineage>
        <taxon>Eukaryota</taxon>
        <taxon>Viridiplantae</taxon>
        <taxon>Streptophyta</taxon>
        <taxon>Embryophyta</taxon>
        <taxon>Tracheophyta</taxon>
        <taxon>Spermatophyta</taxon>
        <taxon>Magnoliopsida</taxon>
        <taxon>eudicotyledons</taxon>
        <taxon>Gunneridae</taxon>
        <taxon>Pentapetalae</taxon>
        <taxon>rosids</taxon>
        <taxon>malvids</taxon>
        <taxon>Brassicales</taxon>
        <taxon>Brassicaceae</taxon>
        <taxon>Brassiceae</taxon>
        <taxon>Brassica</taxon>
    </lineage>
</organism>
<dbReference type="EMBL" id="CM010633">
    <property type="protein sequence ID" value="RID58422.1"/>
    <property type="molecule type" value="Genomic_DNA"/>
</dbReference>
<dbReference type="GO" id="GO:0016020">
    <property type="term" value="C:membrane"/>
    <property type="evidence" value="ECO:0007669"/>
    <property type="project" value="UniProtKB-SubCell"/>
</dbReference>
<name>A0A397YY87_BRACM</name>
<comment type="subcellular location">
    <subcellularLocation>
        <location evidence="1">Membrane</location>
        <topology evidence="1">Multi-pass membrane protein</topology>
    </subcellularLocation>
</comment>
<keyword evidence="6 8" id="KW-1133">Transmembrane helix</keyword>
<evidence type="ECO:0000256" key="8">
    <source>
        <dbReference type="SAM" id="Phobius"/>
    </source>
</evidence>
<evidence type="ECO:0000313" key="10">
    <source>
        <dbReference type="EMBL" id="RID58422.1"/>
    </source>
</evidence>
<dbReference type="InterPro" id="IPR013525">
    <property type="entry name" value="ABC2_TM"/>
</dbReference>
<keyword evidence="3 8" id="KW-0812">Transmembrane</keyword>
<evidence type="ECO:0000256" key="1">
    <source>
        <dbReference type="ARBA" id="ARBA00004141"/>
    </source>
</evidence>
<evidence type="ECO:0000256" key="7">
    <source>
        <dbReference type="ARBA" id="ARBA00023136"/>
    </source>
</evidence>